<dbReference type="OrthoDB" id="9808276at2"/>
<dbReference type="InterPro" id="IPR001509">
    <property type="entry name" value="Epimerase_deHydtase"/>
</dbReference>
<evidence type="ECO:0000313" key="2">
    <source>
        <dbReference type="EMBL" id="ADH91302.1"/>
    </source>
</evidence>
<sequence length="296" mass="31034">MKTLLCLGLGYCGQRFVALHGGLFARRLATSRYGTAREGVETLRFDGTASPELLDAARTADVVLATAAPGEEGDPFLRSLAEALAGGRGPLIYLSTIGVYGDTGGAWIDEDAPPSAVSARARRRVAAEAQWRALGERAGRPVAILRLGGIYGPGRNALIDVADGSARCIERAGQMFNRIHVDDIAGAIRAAAEQGFDGILNVVDDEPAPACAPVRFAAGLLGVEGPAPEPFEVASATMSAMALSFWADNRRVRNARLHALLGGNLAYPTYRDGLTALLGQGEAAALDPRRSGSRPR</sequence>
<dbReference type="GO" id="GO:0004029">
    <property type="term" value="F:aldehyde dehydrogenase (NAD+) activity"/>
    <property type="evidence" value="ECO:0007669"/>
    <property type="project" value="TreeGrafter"/>
</dbReference>
<dbReference type="eggNOG" id="COG0451">
    <property type="taxonomic scope" value="Bacteria"/>
</dbReference>
<dbReference type="InterPro" id="IPR051783">
    <property type="entry name" value="NAD(P)-dependent_oxidoreduct"/>
</dbReference>
<evidence type="ECO:0000313" key="3">
    <source>
        <dbReference type="Proteomes" id="UP000006633"/>
    </source>
</evidence>
<dbReference type="Pfam" id="PF01370">
    <property type="entry name" value="Epimerase"/>
    <property type="match status" value="1"/>
</dbReference>
<dbReference type="RefSeq" id="WP_013168803.1">
    <property type="nucleotide sequence ID" value="NC_014217.1"/>
</dbReference>
<keyword evidence="3" id="KW-1185">Reference proteome</keyword>
<dbReference type="KEGG" id="sno:Snov_4032"/>
<dbReference type="HOGENOM" id="CLU_007383_11_3_5"/>
<feature type="domain" description="NAD-dependent epimerase/dehydratase" evidence="1">
    <location>
        <begin position="83"/>
        <end position="194"/>
    </location>
</feature>
<dbReference type="Gene3D" id="3.40.50.720">
    <property type="entry name" value="NAD(P)-binding Rossmann-like Domain"/>
    <property type="match status" value="1"/>
</dbReference>
<protein>
    <submittedName>
        <fullName evidence="2">NAD-dependent epimerase/dehydratase</fullName>
    </submittedName>
</protein>
<accession>D7A0I1</accession>
<dbReference type="Proteomes" id="UP000006633">
    <property type="component" value="Chromosome"/>
</dbReference>
<dbReference type="PANTHER" id="PTHR48079:SF6">
    <property type="entry name" value="NAD(P)-BINDING DOMAIN-CONTAINING PROTEIN-RELATED"/>
    <property type="match status" value="1"/>
</dbReference>
<evidence type="ECO:0000259" key="1">
    <source>
        <dbReference type="Pfam" id="PF01370"/>
    </source>
</evidence>
<organism evidence="2 3">
    <name type="scientific">Ancylobacter novellus (strain ATCC 8093 / DSM 506 / JCM 20403 / CCM 1077 / IAM 12100 / NBRC 12443 / NCIMB 10456)</name>
    <name type="common">Starkeya novella</name>
    <dbReference type="NCBI Taxonomy" id="639283"/>
    <lineage>
        <taxon>Bacteria</taxon>
        <taxon>Pseudomonadati</taxon>
        <taxon>Pseudomonadota</taxon>
        <taxon>Alphaproteobacteria</taxon>
        <taxon>Hyphomicrobiales</taxon>
        <taxon>Xanthobacteraceae</taxon>
        <taxon>Ancylobacter</taxon>
    </lineage>
</organism>
<dbReference type="GO" id="GO:0005737">
    <property type="term" value="C:cytoplasm"/>
    <property type="evidence" value="ECO:0007669"/>
    <property type="project" value="TreeGrafter"/>
</dbReference>
<dbReference type="AlphaFoldDB" id="D7A0I1"/>
<name>D7A0I1_ANCN5</name>
<proteinExistence type="predicted"/>
<dbReference type="SUPFAM" id="SSF51735">
    <property type="entry name" value="NAD(P)-binding Rossmann-fold domains"/>
    <property type="match status" value="1"/>
</dbReference>
<dbReference type="STRING" id="639283.Snov_4032"/>
<dbReference type="PANTHER" id="PTHR48079">
    <property type="entry name" value="PROTEIN YEEZ"/>
    <property type="match status" value="1"/>
</dbReference>
<gene>
    <name evidence="2" type="ordered locus">Snov_4032</name>
</gene>
<dbReference type="InterPro" id="IPR036291">
    <property type="entry name" value="NAD(P)-bd_dom_sf"/>
</dbReference>
<reference evidence="2 3" key="1">
    <citation type="journal article" date="2012" name="Stand. Genomic Sci.">
        <title>Complete genome sequence of the facultatively chemolithoautotrophic and methylotrophic alpha Proteobacterium Starkeya novella type strain (ATCC 8093(T)).</title>
        <authorList>
            <person name="Kappler U."/>
            <person name="Davenport K."/>
            <person name="Beatson S."/>
            <person name="Lucas S."/>
            <person name="Lapidus A."/>
            <person name="Copeland A."/>
            <person name="Berry K.W."/>
            <person name="Glavina Del Rio T."/>
            <person name="Hammon N."/>
            <person name="Dalin E."/>
            <person name="Tice H."/>
            <person name="Pitluck S."/>
            <person name="Richardson P."/>
            <person name="Bruce D."/>
            <person name="Goodwin L.A."/>
            <person name="Han C."/>
            <person name="Tapia R."/>
            <person name="Detter J.C."/>
            <person name="Chang Y.J."/>
            <person name="Jeffries C.D."/>
            <person name="Land M."/>
            <person name="Hauser L."/>
            <person name="Kyrpides N.C."/>
            <person name="Goker M."/>
            <person name="Ivanova N."/>
            <person name="Klenk H.P."/>
            <person name="Woyke T."/>
        </authorList>
    </citation>
    <scope>NUCLEOTIDE SEQUENCE [LARGE SCALE GENOMIC DNA]</scope>
    <source>
        <strain evidence="3">ATCC 8093 / DSM 506 / JCM 20403 / CCM 1077 / IAM 12100 / NBRC 12443 / NCIMB 10456</strain>
    </source>
</reference>
<dbReference type="EMBL" id="CP002026">
    <property type="protein sequence ID" value="ADH91302.1"/>
    <property type="molecule type" value="Genomic_DNA"/>
</dbReference>